<dbReference type="AlphaFoldDB" id="A0A6A4ES34"/>
<evidence type="ECO:0000313" key="2">
    <source>
        <dbReference type="EMBL" id="KAE9322290.1"/>
    </source>
</evidence>
<evidence type="ECO:0000313" key="3">
    <source>
        <dbReference type="Proteomes" id="UP000434957"/>
    </source>
</evidence>
<name>A0A6A4ES34_9STRA</name>
<evidence type="ECO:0000313" key="1">
    <source>
        <dbReference type="EMBL" id="KAE9005867.1"/>
    </source>
</evidence>
<proteinExistence type="predicted"/>
<protein>
    <submittedName>
        <fullName evidence="2">Uncharacterized protein</fullName>
    </submittedName>
</protein>
<accession>A0A6A4ES34</accession>
<reference evidence="2 3" key="1">
    <citation type="submission" date="2018-08" db="EMBL/GenBank/DDBJ databases">
        <title>Genomic investigation of the strawberry pathogen Phytophthora fragariae indicates pathogenicity is determined by transcriptional variation in three key races.</title>
        <authorList>
            <person name="Adams T.M."/>
            <person name="Armitage A.D."/>
            <person name="Sobczyk M.K."/>
            <person name="Bates H.J."/>
            <person name="Dunwell J.M."/>
            <person name="Nellist C.F."/>
            <person name="Harrison R.J."/>
        </authorList>
    </citation>
    <scope>NUCLEOTIDE SEQUENCE [LARGE SCALE GENOMIC DNA]</scope>
    <source>
        <strain evidence="1 4">SCRP324</strain>
        <strain evidence="2 3">SCRP333</strain>
    </source>
</reference>
<dbReference type="Proteomes" id="UP000435112">
    <property type="component" value="Unassembled WGS sequence"/>
</dbReference>
<dbReference type="Proteomes" id="UP000434957">
    <property type="component" value="Unassembled WGS sequence"/>
</dbReference>
<dbReference type="EMBL" id="QXFT01001311">
    <property type="protein sequence ID" value="KAE9322290.1"/>
    <property type="molecule type" value="Genomic_DNA"/>
</dbReference>
<evidence type="ECO:0000313" key="4">
    <source>
        <dbReference type="Proteomes" id="UP000435112"/>
    </source>
</evidence>
<sequence length="44" mass="4856">MCSIKTLPGGAIVDLHEITILLPPNFAVCQRLWALMDAQCETIE</sequence>
<organism evidence="2 3">
    <name type="scientific">Phytophthora rubi</name>
    <dbReference type="NCBI Taxonomy" id="129364"/>
    <lineage>
        <taxon>Eukaryota</taxon>
        <taxon>Sar</taxon>
        <taxon>Stramenopiles</taxon>
        <taxon>Oomycota</taxon>
        <taxon>Peronosporomycetes</taxon>
        <taxon>Peronosporales</taxon>
        <taxon>Peronosporaceae</taxon>
        <taxon>Phytophthora</taxon>
    </lineage>
</organism>
<gene>
    <name evidence="1" type="ORF">PR002_g16647</name>
    <name evidence="2" type="ORF">PR003_g17266</name>
</gene>
<keyword evidence="3" id="KW-1185">Reference proteome</keyword>
<comment type="caution">
    <text evidence="2">The sequence shown here is derived from an EMBL/GenBank/DDBJ whole genome shotgun (WGS) entry which is preliminary data.</text>
</comment>
<dbReference type="EMBL" id="QXFU01001285">
    <property type="protein sequence ID" value="KAE9005867.1"/>
    <property type="molecule type" value="Genomic_DNA"/>
</dbReference>